<feature type="domain" description="FAD-binding PCMH-type" evidence="6">
    <location>
        <begin position="69"/>
        <end position="261"/>
    </location>
</feature>
<feature type="signal peptide" evidence="5">
    <location>
        <begin position="1"/>
        <end position="20"/>
    </location>
</feature>
<proteinExistence type="inferred from homology"/>
<dbReference type="GO" id="GO:0016491">
    <property type="term" value="F:oxidoreductase activity"/>
    <property type="evidence" value="ECO:0007669"/>
    <property type="project" value="UniProtKB-KW"/>
</dbReference>
<evidence type="ECO:0000313" key="8">
    <source>
        <dbReference type="Proteomes" id="UP000652219"/>
    </source>
</evidence>
<dbReference type="PANTHER" id="PTHR42973:SF53">
    <property type="entry name" value="FAD-BINDING PCMH-TYPE DOMAIN-CONTAINING PROTEIN-RELATED"/>
    <property type="match status" value="1"/>
</dbReference>
<dbReference type="InterPro" id="IPR050416">
    <property type="entry name" value="FAD-linked_Oxidoreductase"/>
</dbReference>
<comment type="caution">
    <text evidence="7">The sequence shown here is derived from an EMBL/GenBank/DDBJ whole genome shotgun (WGS) entry which is preliminary data.</text>
</comment>
<keyword evidence="4" id="KW-0560">Oxidoreductase</keyword>
<dbReference type="EMBL" id="WIGN01000153">
    <property type="protein sequence ID" value="KAF6806674.1"/>
    <property type="molecule type" value="Genomic_DNA"/>
</dbReference>
<dbReference type="Gene3D" id="3.30.465.10">
    <property type="match status" value="1"/>
</dbReference>
<keyword evidence="3" id="KW-0274">FAD</keyword>
<dbReference type="Proteomes" id="UP000652219">
    <property type="component" value="Unassembled WGS sequence"/>
</dbReference>
<gene>
    <name evidence="7" type="ORF">CSOJ01_08658</name>
</gene>
<reference evidence="7 8" key="1">
    <citation type="journal article" date="2020" name="Phytopathology">
        <title>Genome Sequence Resources of Colletotrichum truncatum, C. plurivorum, C. musicola, and C. sojae: Four Species Pathogenic to Soybean (Glycine max).</title>
        <authorList>
            <person name="Rogerio F."/>
            <person name="Boufleur T.R."/>
            <person name="Ciampi-Guillardi M."/>
            <person name="Sukno S.A."/>
            <person name="Thon M.R."/>
            <person name="Massola Junior N.S."/>
            <person name="Baroncelli R."/>
        </authorList>
    </citation>
    <scope>NUCLEOTIDE SEQUENCE [LARGE SCALE GENOMIC DNA]</scope>
    <source>
        <strain evidence="7 8">LFN0009</strain>
    </source>
</reference>
<dbReference type="PROSITE" id="PS51387">
    <property type="entry name" value="FAD_PCMH"/>
    <property type="match status" value="1"/>
</dbReference>
<evidence type="ECO:0000256" key="1">
    <source>
        <dbReference type="ARBA" id="ARBA00005466"/>
    </source>
</evidence>
<evidence type="ECO:0000259" key="6">
    <source>
        <dbReference type="PROSITE" id="PS51387"/>
    </source>
</evidence>
<evidence type="ECO:0000256" key="5">
    <source>
        <dbReference type="SAM" id="SignalP"/>
    </source>
</evidence>
<dbReference type="InterPro" id="IPR016169">
    <property type="entry name" value="FAD-bd_PCMH_sub2"/>
</dbReference>
<organism evidence="7 8">
    <name type="scientific">Colletotrichum sojae</name>
    <dbReference type="NCBI Taxonomy" id="2175907"/>
    <lineage>
        <taxon>Eukaryota</taxon>
        <taxon>Fungi</taxon>
        <taxon>Dikarya</taxon>
        <taxon>Ascomycota</taxon>
        <taxon>Pezizomycotina</taxon>
        <taxon>Sordariomycetes</taxon>
        <taxon>Hypocreomycetidae</taxon>
        <taxon>Glomerellales</taxon>
        <taxon>Glomerellaceae</taxon>
        <taxon>Colletotrichum</taxon>
        <taxon>Colletotrichum orchidearum species complex</taxon>
    </lineage>
</organism>
<name>A0A8H6MRU5_9PEZI</name>
<feature type="chain" id="PRO_5034817730" evidence="5">
    <location>
        <begin position="21"/>
        <end position="464"/>
    </location>
</feature>
<dbReference type="SUPFAM" id="SSF56176">
    <property type="entry name" value="FAD-binding/transporter-associated domain-like"/>
    <property type="match status" value="1"/>
</dbReference>
<keyword evidence="2" id="KW-0285">Flavoprotein</keyword>
<dbReference type="GO" id="GO:0071949">
    <property type="term" value="F:FAD binding"/>
    <property type="evidence" value="ECO:0007669"/>
    <property type="project" value="InterPro"/>
</dbReference>
<keyword evidence="8" id="KW-1185">Reference proteome</keyword>
<dbReference type="AlphaFoldDB" id="A0A8H6MRU5"/>
<dbReference type="InterPro" id="IPR036318">
    <property type="entry name" value="FAD-bd_PCMH-like_sf"/>
</dbReference>
<accession>A0A8H6MRU5</accession>
<dbReference type="PANTHER" id="PTHR42973">
    <property type="entry name" value="BINDING OXIDOREDUCTASE, PUTATIVE (AFU_ORTHOLOGUE AFUA_1G17690)-RELATED"/>
    <property type="match status" value="1"/>
</dbReference>
<dbReference type="Pfam" id="PF01565">
    <property type="entry name" value="FAD_binding_4"/>
    <property type="match status" value="1"/>
</dbReference>
<dbReference type="InterPro" id="IPR016166">
    <property type="entry name" value="FAD-bd_PCMH"/>
</dbReference>
<evidence type="ECO:0000256" key="2">
    <source>
        <dbReference type="ARBA" id="ARBA00022630"/>
    </source>
</evidence>
<evidence type="ECO:0000256" key="3">
    <source>
        <dbReference type="ARBA" id="ARBA00022827"/>
    </source>
</evidence>
<evidence type="ECO:0000256" key="4">
    <source>
        <dbReference type="ARBA" id="ARBA00023002"/>
    </source>
</evidence>
<dbReference type="InterPro" id="IPR006094">
    <property type="entry name" value="Oxid_FAD_bind_N"/>
</dbReference>
<sequence length="464" mass="49233">MKPTVMNLALGALAIADANATLTTAENTSGQQTACCSELAQSFGLGGKVYLPDSAGYTERMGSYWSASAALNPWCVVQPSAAEDVSVIIRTLAKKRCPFGVRGGGHGSFAGSNSVEDGVTIDFGNMNSTTYDPDTKLASIQPGGHWQVVYDTLTPHGVVVTGGRAGTVGLKGSGANLGLVTRFDMYAIEFPDPNNPAIWGGNLIYNLTAGPKVIDALVNFTDNVHKDENSSSIVYRAFIPAIGGMILNAAIENTLAEVAPPAFDGYYGVGGITQDTTKVDLMSTVTNELGAGQPAGLRNIWFTLSFAKDARVMNYAVDKFYTLNVDLESTVGVDSGFNTLCTFQPITKSIVEKGIRNGGNIMGLDHYIKNGNGIMNLVALAINGAEEEAIAVSLIETYVEDVNNYARSLGLAWDWRYLNYAHKTQNAISTSGDAAIDKLKAASVKYDPIGVFQTLRQSGFKIPA</sequence>
<keyword evidence="5" id="KW-0732">Signal</keyword>
<protein>
    <submittedName>
        <fullName evidence="7">FAD binding domain-containing protein</fullName>
    </submittedName>
</protein>
<comment type="similarity">
    <text evidence="1">Belongs to the oxygen-dependent FAD-linked oxidoreductase family.</text>
</comment>
<evidence type="ECO:0000313" key="7">
    <source>
        <dbReference type="EMBL" id="KAF6806674.1"/>
    </source>
</evidence>